<accession>A0A953T4S4</accession>
<comment type="caution">
    <text evidence="3">The sequence shown here is derived from an EMBL/GenBank/DDBJ whole genome shotgun (WGS) entry which is preliminary data.</text>
</comment>
<feature type="compositionally biased region" description="Polar residues" evidence="1">
    <location>
        <begin position="28"/>
        <end position="43"/>
    </location>
</feature>
<sequence>MIAVKKRLRAVLTLCLACLAAPVAAQPGNATPNPATTDKTTAASAPDREGRIPNAKISQNLAQRRIGLVCSIFAGKFDWWTLTLRIKQYSTMGLTENCDEQHYDSLTLASMEAQLRAVQQPLFVVRGGAHRYLMDVNLATLPNPFVRIGELMFSAVGEVRIGLVDLIRAENYIPDNLIASNYRPFTMHGNIQYIWNIGKPIHRLVAPNGDRYIMYGYTTRVIKQLTQANLAEMGPLLNKPEGWKYESFLLDKTLTIKTTPSNRFKVDFLFDDANNLYIKHDD</sequence>
<evidence type="ECO:0000256" key="2">
    <source>
        <dbReference type="SAM" id="SignalP"/>
    </source>
</evidence>
<gene>
    <name evidence="3" type="ORF">KZZ10_09225</name>
</gene>
<feature type="signal peptide" evidence="2">
    <location>
        <begin position="1"/>
        <end position="25"/>
    </location>
</feature>
<evidence type="ECO:0000313" key="4">
    <source>
        <dbReference type="Proteomes" id="UP000739565"/>
    </source>
</evidence>
<dbReference type="AlphaFoldDB" id="A0A953T4S4"/>
<evidence type="ECO:0000256" key="1">
    <source>
        <dbReference type="SAM" id="MobiDB-lite"/>
    </source>
</evidence>
<keyword evidence="2" id="KW-0732">Signal</keyword>
<feature type="chain" id="PRO_5037843413" evidence="2">
    <location>
        <begin position="26"/>
        <end position="282"/>
    </location>
</feature>
<keyword evidence="4" id="KW-1185">Reference proteome</keyword>
<feature type="region of interest" description="Disordered" evidence="1">
    <location>
        <begin position="27"/>
        <end position="50"/>
    </location>
</feature>
<dbReference type="Proteomes" id="UP000739565">
    <property type="component" value="Unassembled WGS sequence"/>
</dbReference>
<name>A0A953T4S4_9BURK</name>
<protein>
    <submittedName>
        <fullName evidence="3">Uncharacterized protein</fullName>
    </submittedName>
</protein>
<proteinExistence type="predicted"/>
<dbReference type="EMBL" id="JAHXRI010000007">
    <property type="protein sequence ID" value="MBZ1350826.1"/>
    <property type="molecule type" value="Genomic_DNA"/>
</dbReference>
<organism evidence="3 4">
    <name type="scientific">Zwartia hollandica</name>
    <dbReference type="NCBI Taxonomy" id="324606"/>
    <lineage>
        <taxon>Bacteria</taxon>
        <taxon>Pseudomonadati</taxon>
        <taxon>Pseudomonadota</taxon>
        <taxon>Betaproteobacteria</taxon>
        <taxon>Burkholderiales</taxon>
        <taxon>Alcaligenaceae</taxon>
        <taxon>Zwartia</taxon>
    </lineage>
</organism>
<evidence type="ECO:0000313" key="3">
    <source>
        <dbReference type="EMBL" id="MBZ1350826.1"/>
    </source>
</evidence>
<reference evidence="3" key="1">
    <citation type="submission" date="2021-07" db="EMBL/GenBank/DDBJ databases">
        <title>New genus and species of the family Alcaligenaceae.</title>
        <authorList>
            <person name="Hahn M.W."/>
        </authorList>
    </citation>
    <scope>NUCLEOTIDE SEQUENCE</scope>
    <source>
        <strain evidence="3">LF4-65</strain>
    </source>
</reference>